<sequence length="17" mass="2008">YCEPSWQHSSSLKLEIT</sequence>
<dbReference type="EMBL" id="LXQA011093090">
    <property type="protein sequence ID" value="MCI84525.1"/>
    <property type="molecule type" value="Genomic_DNA"/>
</dbReference>
<proteinExistence type="predicted"/>
<keyword evidence="2" id="KW-1185">Reference proteome</keyword>
<comment type="caution">
    <text evidence="1">The sequence shown here is derived from an EMBL/GenBank/DDBJ whole genome shotgun (WGS) entry which is preliminary data.</text>
</comment>
<reference evidence="1 2" key="1">
    <citation type="journal article" date="2018" name="Front. Plant Sci.">
        <title>Red Clover (Trifolium pratense) and Zigzag Clover (T. medium) - A Picture of Genomic Similarities and Differences.</title>
        <authorList>
            <person name="Dluhosova J."/>
            <person name="Istvanek J."/>
            <person name="Nedelnik J."/>
            <person name="Repkova J."/>
        </authorList>
    </citation>
    <scope>NUCLEOTIDE SEQUENCE [LARGE SCALE GENOMIC DNA]</scope>
    <source>
        <strain evidence="2">cv. 10/8</strain>
        <tissue evidence="1">Leaf</tissue>
    </source>
</reference>
<accession>A0A392VCB5</accession>
<name>A0A392VCB5_9FABA</name>
<evidence type="ECO:0000313" key="1">
    <source>
        <dbReference type="EMBL" id="MCI84525.1"/>
    </source>
</evidence>
<dbReference type="AlphaFoldDB" id="A0A392VCB5"/>
<dbReference type="Proteomes" id="UP000265520">
    <property type="component" value="Unassembled WGS sequence"/>
</dbReference>
<organism evidence="1 2">
    <name type="scientific">Trifolium medium</name>
    <dbReference type="NCBI Taxonomy" id="97028"/>
    <lineage>
        <taxon>Eukaryota</taxon>
        <taxon>Viridiplantae</taxon>
        <taxon>Streptophyta</taxon>
        <taxon>Embryophyta</taxon>
        <taxon>Tracheophyta</taxon>
        <taxon>Spermatophyta</taxon>
        <taxon>Magnoliopsida</taxon>
        <taxon>eudicotyledons</taxon>
        <taxon>Gunneridae</taxon>
        <taxon>Pentapetalae</taxon>
        <taxon>rosids</taxon>
        <taxon>fabids</taxon>
        <taxon>Fabales</taxon>
        <taxon>Fabaceae</taxon>
        <taxon>Papilionoideae</taxon>
        <taxon>50 kb inversion clade</taxon>
        <taxon>NPAAA clade</taxon>
        <taxon>Hologalegina</taxon>
        <taxon>IRL clade</taxon>
        <taxon>Trifolieae</taxon>
        <taxon>Trifolium</taxon>
    </lineage>
</organism>
<evidence type="ECO:0000313" key="2">
    <source>
        <dbReference type="Proteomes" id="UP000265520"/>
    </source>
</evidence>
<feature type="non-terminal residue" evidence="1">
    <location>
        <position position="1"/>
    </location>
</feature>
<protein>
    <submittedName>
        <fullName evidence="1">Uncharacterized protein</fullName>
    </submittedName>
</protein>